<dbReference type="NCBIfam" id="NF003724">
    <property type="entry name" value="PRK05329.2-3"/>
    <property type="match status" value="1"/>
</dbReference>
<organism evidence="5 6">
    <name type="scientific">Arcanobacterium bovis</name>
    <dbReference type="NCBI Taxonomy" id="2529275"/>
    <lineage>
        <taxon>Bacteria</taxon>
        <taxon>Bacillati</taxon>
        <taxon>Actinomycetota</taxon>
        <taxon>Actinomycetes</taxon>
        <taxon>Actinomycetales</taxon>
        <taxon>Actinomycetaceae</taxon>
        <taxon>Arcanobacterium</taxon>
    </lineage>
</organism>
<dbReference type="AlphaFoldDB" id="A0A4V2KR19"/>
<sequence length="442" mass="47066">MRSLRQSALLAQPRRSPDMSKILVIGAGLAGLSSALMLREQGHTVTVVSRGIGGLLLSNGTIDVLGWEDGVRSTEPVRKLSSALESFITKNPAHPYAAIGTANVLEGVKWLTRRIDLFSTARSKEDFLDTNVLMPTAVGAVRPTAAVPDSMQESILKDGKKLLIVGLSRLKDFPVQLIADNLSRSPYVDVSARCITIDLPLRGGKEHDASGTTHARSLDEGLNSAERQALIQAIKKEVQEGETVLVPAVLGLDPHTFTEISAEVGAPVGEIPLPPPSVPGRRINDILTVACREARIDIQLNAVATGFIAAGDSISAVKVQRAGRVSEVKADYIIHAGGGYESGNLARDSYGVIRESVFDLPIYTPEVTDKDFHAEAIYRSGVRVNGSMNPLNTDGEVLYSNLFCLGDCLGGALAWEEKSGEGITLGSAWAAATAIQKGNEEL</sequence>
<proteinExistence type="predicted"/>
<feature type="domain" description="FAD-dependent oxidoreductase 2 FAD-binding" evidence="4">
    <location>
        <begin position="22"/>
        <end position="422"/>
    </location>
</feature>
<dbReference type="Proteomes" id="UP000293036">
    <property type="component" value="Unassembled WGS sequence"/>
</dbReference>
<gene>
    <name evidence="5" type="primary">glpB</name>
    <name evidence="5" type="ORF">EZJ44_06035</name>
</gene>
<evidence type="ECO:0000313" key="5">
    <source>
        <dbReference type="EMBL" id="TBW21498.1"/>
    </source>
</evidence>
<dbReference type="EMBL" id="SJDT01000004">
    <property type="protein sequence ID" value="TBW21498.1"/>
    <property type="molecule type" value="Genomic_DNA"/>
</dbReference>
<dbReference type="PIRSF" id="PIRSF000141">
    <property type="entry name" value="Anaerobic_G3P_dh"/>
    <property type="match status" value="1"/>
</dbReference>
<evidence type="ECO:0000259" key="4">
    <source>
        <dbReference type="Pfam" id="PF00890"/>
    </source>
</evidence>
<dbReference type="InterPro" id="IPR036188">
    <property type="entry name" value="FAD/NAD-bd_sf"/>
</dbReference>
<protein>
    <submittedName>
        <fullName evidence="5">Glycerol-3-phosphate dehydrogenase subunit GlpB</fullName>
        <ecNumber evidence="5">1.1.5.3</ecNumber>
    </submittedName>
</protein>
<accession>A0A4V2KR19</accession>
<dbReference type="InterPro" id="IPR003953">
    <property type="entry name" value="FAD-dep_OxRdtase_2_FAD-bd"/>
</dbReference>
<evidence type="ECO:0000256" key="1">
    <source>
        <dbReference type="ARBA" id="ARBA00022630"/>
    </source>
</evidence>
<dbReference type="InterPro" id="IPR009158">
    <property type="entry name" value="G3P_DH_GlpB_su"/>
</dbReference>
<evidence type="ECO:0000256" key="2">
    <source>
        <dbReference type="ARBA" id="ARBA00022643"/>
    </source>
</evidence>
<name>A0A4V2KR19_9ACTO</name>
<comment type="caution">
    <text evidence="5">The sequence shown here is derived from an EMBL/GenBank/DDBJ whole genome shotgun (WGS) entry which is preliminary data.</text>
</comment>
<reference evidence="5 6" key="1">
    <citation type="submission" date="2019-02" db="EMBL/GenBank/DDBJ databases">
        <title>Arcanobacterium bovis sp. nov., isolated from the milk of a cow with mastitis.</title>
        <authorList>
            <person name="Sammra O."/>
            <person name="Foster G."/>
            <person name="Hassan A."/>
            <person name="Alssahen M."/>
            <person name="Laemmler C."/>
            <person name="Borowiak M."/>
            <person name="Malorny B."/>
            <person name="Abdulmawjood A."/>
        </authorList>
    </citation>
    <scope>NUCLEOTIDE SEQUENCE [LARGE SCALE GENOMIC DNA]</scope>
    <source>
        <strain evidence="5 6">C605018/01/1</strain>
    </source>
</reference>
<dbReference type="GO" id="GO:0009331">
    <property type="term" value="C:glycerol-3-phosphate dehydrogenase (FAD) complex"/>
    <property type="evidence" value="ECO:0007669"/>
    <property type="project" value="InterPro"/>
</dbReference>
<keyword evidence="3 5" id="KW-0560">Oxidoreductase</keyword>
<dbReference type="SUPFAM" id="SSF51905">
    <property type="entry name" value="FAD/NAD(P)-binding domain"/>
    <property type="match status" value="1"/>
</dbReference>
<dbReference type="OrthoDB" id="140595at2"/>
<dbReference type="Pfam" id="PF00890">
    <property type="entry name" value="FAD_binding_2"/>
    <property type="match status" value="1"/>
</dbReference>
<evidence type="ECO:0000256" key="3">
    <source>
        <dbReference type="ARBA" id="ARBA00023002"/>
    </source>
</evidence>
<keyword evidence="1" id="KW-0285">Flavoprotein</keyword>
<dbReference type="Gene3D" id="3.50.50.60">
    <property type="entry name" value="FAD/NAD(P)-binding domain"/>
    <property type="match status" value="2"/>
</dbReference>
<keyword evidence="6" id="KW-1185">Reference proteome</keyword>
<evidence type="ECO:0000313" key="6">
    <source>
        <dbReference type="Proteomes" id="UP000293036"/>
    </source>
</evidence>
<dbReference type="EC" id="1.1.5.3" evidence="5"/>
<dbReference type="GO" id="GO:0004368">
    <property type="term" value="F:glycerol-3-phosphate dehydrogenase (quinone) activity"/>
    <property type="evidence" value="ECO:0007669"/>
    <property type="project" value="UniProtKB-EC"/>
</dbReference>
<keyword evidence="2" id="KW-0288">FMN</keyword>